<dbReference type="EMBL" id="JAOYFB010000037">
    <property type="protein sequence ID" value="KAK4022935.1"/>
    <property type="molecule type" value="Genomic_DNA"/>
</dbReference>
<evidence type="ECO:0000313" key="1">
    <source>
        <dbReference type="EMBL" id="KAK4022935.1"/>
    </source>
</evidence>
<dbReference type="Proteomes" id="UP001234178">
    <property type="component" value="Unassembled WGS sequence"/>
</dbReference>
<reference evidence="1 2" key="1">
    <citation type="journal article" date="2023" name="Nucleic Acids Res.">
        <title>The hologenome of Daphnia magna reveals possible DNA methylation and microbiome-mediated evolution of the host genome.</title>
        <authorList>
            <person name="Chaturvedi A."/>
            <person name="Li X."/>
            <person name="Dhandapani V."/>
            <person name="Marshall H."/>
            <person name="Kissane S."/>
            <person name="Cuenca-Cambronero M."/>
            <person name="Asole G."/>
            <person name="Calvet F."/>
            <person name="Ruiz-Romero M."/>
            <person name="Marangio P."/>
            <person name="Guigo R."/>
            <person name="Rago D."/>
            <person name="Mirbahai L."/>
            <person name="Eastwood N."/>
            <person name="Colbourne J.K."/>
            <person name="Zhou J."/>
            <person name="Mallon E."/>
            <person name="Orsini L."/>
        </authorList>
    </citation>
    <scope>NUCLEOTIDE SEQUENCE [LARGE SCALE GENOMIC DNA]</scope>
    <source>
        <strain evidence="1">LRV0_1</strain>
    </source>
</reference>
<organism evidence="1 2">
    <name type="scientific">Daphnia magna</name>
    <dbReference type="NCBI Taxonomy" id="35525"/>
    <lineage>
        <taxon>Eukaryota</taxon>
        <taxon>Metazoa</taxon>
        <taxon>Ecdysozoa</taxon>
        <taxon>Arthropoda</taxon>
        <taxon>Crustacea</taxon>
        <taxon>Branchiopoda</taxon>
        <taxon>Diplostraca</taxon>
        <taxon>Cladocera</taxon>
        <taxon>Anomopoda</taxon>
        <taxon>Daphniidae</taxon>
        <taxon>Daphnia</taxon>
    </lineage>
</organism>
<proteinExistence type="predicted"/>
<evidence type="ECO:0000313" key="2">
    <source>
        <dbReference type="Proteomes" id="UP001234178"/>
    </source>
</evidence>
<gene>
    <name evidence="1" type="ORF">OUZ56_008378</name>
</gene>
<comment type="caution">
    <text evidence="1">The sequence shown here is derived from an EMBL/GenBank/DDBJ whole genome shotgun (WGS) entry which is preliminary data.</text>
</comment>
<name>A0ABR0ACS5_9CRUS</name>
<sequence length="61" mass="6791">MVEDMEGDNGHDGRAGAFAMMTTTTRDCTHRWHARSLTHTRADLMFKINATEGNKVPKGVD</sequence>
<keyword evidence="2" id="KW-1185">Reference proteome</keyword>
<accession>A0ABR0ACS5</accession>
<protein>
    <submittedName>
        <fullName evidence="1">Uncharacterized protein</fullName>
    </submittedName>
</protein>